<proteinExistence type="predicted"/>
<accession>A0ABR9XCX8</accession>
<dbReference type="Gene3D" id="2.60.40.10">
    <property type="entry name" value="Immunoglobulins"/>
    <property type="match status" value="1"/>
</dbReference>
<comment type="caution">
    <text evidence="2">The sequence shown here is derived from an EMBL/GenBank/DDBJ whole genome shotgun (WGS) entry which is preliminary data.</text>
</comment>
<dbReference type="EMBL" id="JADFFM010000001">
    <property type="protein sequence ID" value="MBE9665086.1"/>
    <property type="molecule type" value="Genomic_DNA"/>
</dbReference>
<dbReference type="Pfam" id="PF01345">
    <property type="entry name" value="DUF11"/>
    <property type="match status" value="1"/>
</dbReference>
<dbReference type="InterPro" id="IPR001434">
    <property type="entry name" value="OmcB-like_DUF11"/>
</dbReference>
<protein>
    <submittedName>
        <fullName evidence="2">Gliding motility-associated C-terminal domain-containing protein</fullName>
    </submittedName>
</protein>
<feature type="domain" description="DUF11" evidence="1">
    <location>
        <begin position="513"/>
        <end position="633"/>
    </location>
</feature>
<dbReference type="RefSeq" id="WP_194104499.1">
    <property type="nucleotide sequence ID" value="NZ_JADFFM010000001.1"/>
</dbReference>
<name>A0ABR9XCX8_9SPHI</name>
<dbReference type="InterPro" id="IPR047589">
    <property type="entry name" value="DUF11_rpt"/>
</dbReference>
<dbReference type="Proteomes" id="UP000632774">
    <property type="component" value="Unassembled WGS sequence"/>
</dbReference>
<evidence type="ECO:0000259" key="1">
    <source>
        <dbReference type="Pfam" id="PF01345"/>
    </source>
</evidence>
<keyword evidence="3" id="KW-1185">Reference proteome</keyword>
<organism evidence="2 3">
    <name type="scientific">Mucilaginibacter boryungensis</name>
    <dbReference type="NCBI Taxonomy" id="768480"/>
    <lineage>
        <taxon>Bacteria</taxon>
        <taxon>Pseudomonadati</taxon>
        <taxon>Bacteroidota</taxon>
        <taxon>Sphingobacteriia</taxon>
        <taxon>Sphingobacteriales</taxon>
        <taxon>Sphingobacteriaceae</taxon>
        <taxon>Mucilaginibacter</taxon>
    </lineage>
</organism>
<dbReference type="InterPro" id="IPR013783">
    <property type="entry name" value="Ig-like_fold"/>
</dbReference>
<sequence length="832" mass="87702">MRSVNYLSKNRHINLICIFFTAILFPVQAIFAEGSKELNANHGSRAFLVSGTTATQSFNFPTNGTMKVYAKVGEVINVGSSAQGMGSGTINLRAPNGNTYTSGSSTTVGRIVNRSQELAGPLPTAGGYIPYQHTVLAGEDGVWEVDFMPENGGQVSLENPEPVSSDADWVQPSGQYITAFDVSVRNVANTAFLTGRVYTNIFSGILGTFDVGFNGIFQVLTNDGYLYKFDNNGQAGNGFSFFANNKGFRKAGGTASYLSVNTLGGIDIQDPRAADTPTDITHKLFFNSPAADLPATAPTPTGTTWLLTPFVTPRITAQLSFTGTEGTLGKAGTSPLGGIFSFGANKNGTYTISIDVNNNGVFNDPIDKQITGQIINGTNTANWDGTNGLGGKVPVGNYSSTLNAILFGGEVHFPFFDVERNVNGILLTRLNGQSSPDFTVYWDDSQITFAPPSTPSSPIKNTTGQNSQINGHKWGSAGTSPTDFGDTKGLDTWSFIANTPAASTVSFQVREADLEVTDINVNGGGGCVGQTVTYTFTVKNNGPTDVTGSTFNFTFPSNLTNVTVVGAATTGISSSSNESTTTAAYTATLNLANGAIRTYTVTGKVTATPGGGNVAVTASILRTADVTDPDATNPDGAAPTDAQAECDSAPSGTGCNNVKTNTLNFLALPNAGLDQSIYQGDVVTLTDTNPGVWSEYASIPQTTIAAPTALTTTVSGFNDVGVYTFIRANASGCVDTVLITVVPKTVDIPSVFTPNGDGKNDTFTIPGILSFPGSQLLIFNRWGNEVYRSNNYQNTWDGNGLSEGTYYYVLNKKELSGNFTTFKGWIFLRRGK</sequence>
<dbReference type="NCBIfam" id="TIGR01451">
    <property type="entry name" value="B_ant_repeat"/>
    <property type="match status" value="1"/>
</dbReference>
<reference evidence="2 3" key="1">
    <citation type="submission" date="2020-10" db="EMBL/GenBank/DDBJ databases">
        <title>Mucilaginibacter mali sp. nov., isolated from rhizosphere soil of apple orchard.</title>
        <authorList>
            <person name="Lee J.-S."/>
            <person name="Kim H.S."/>
            <person name="Kim J.-S."/>
        </authorList>
    </citation>
    <scope>NUCLEOTIDE SEQUENCE [LARGE SCALE GENOMIC DNA]</scope>
    <source>
        <strain evidence="2 3">KCTC 23157</strain>
    </source>
</reference>
<gene>
    <name evidence="2" type="ORF">IRJ18_01850</name>
</gene>
<dbReference type="InterPro" id="IPR026341">
    <property type="entry name" value="T9SS_type_B"/>
</dbReference>
<dbReference type="Pfam" id="PF13585">
    <property type="entry name" value="CHU_C"/>
    <property type="match status" value="1"/>
</dbReference>
<evidence type="ECO:0000313" key="2">
    <source>
        <dbReference type="EMBL" id="MBE9665086.1"/>
    </source>
</evidence>
<evidence type="ECO:0000313" key="3">
    <source>
        <dbReference type="Proteomes" id="UP000632774"/>
    </source>
</evidence>
<dbReference type="NCBIfam" id="TIGR04131">
    <property type="entry name" value="Bac_Flav_CTERM"/>
    <property type="match status" value="1"/>
</dbReference>